<accession>A0A9D4DRC3</accession>
<keyword evidence="3" id="KW-1185">Reference proteome</keyword>
<protein>
    <submittedName>
        <fullName evidence="2">Uncharacterized protein</fullName>
    </submittedName>
</protein>
<proteinExistence type="predicted"/>
<dbReference type="EMBL" id="JAIWYP010000010">
    <property type="protein sequence ID" value="KAH3753406.1"/>
    <property type="molecule type" value="Genomic_DNA"/>
</dbReference>
<reference evidence="2" key="1">
    <citation type="journal article" date="2019" name="bioRxiv">
        <title>The Genome of the Zebra Mussel, Dreissena polymorpha: A Resource for Invasive Species Research.</title>
        <authorList>
            <person name="McCartney M.A."/>
            <person name="Auch B."/>
            <person name="Kono T."/>
            <person name="Mallez S."/>
            <person name="Zhang Y."/>
            <person name="Obille A."/>
            <person name="Becker A."/>
            <person name="Abrahante J.E."/>
            <person name="Garbe J."/>
            <person name="Badalamenti J.P."/>
            <person name="Herman A."/>
            <person name="Mangelson H."/>
            <person name="Liachko I."/>
            <person name="Sullivan S."/>
            <person name="Sone E.D."/>
            <person name="Koren S."/>
            <person name="Silverstein K.A.T."/>
            <person name="Beckman K.B."/>
            <person name="Gohl D.M."/>
        </authorList>
    </citation>
    <scope>NUCLEOTIDE SEQUENCE</scope>
    <source>
        <strain evidence="2">Duluth1</strain>
        <tissue evidence="2">Whole animal</tissue>
    </source>
</reference>
<dbReference type="Proteomes" id="UP000828390">
    <property type="component" value="Unassembled WGS sequence"/>
</dbReference>
<evidence type="ECO:0000313" key="3">
    <source>
        <dbReference type="Proteomes" id="UP000828390"/>
    </source>
</evidence>
<evidence type="ECO:0000313" key="2">
    <source>
        <dbReference type="EMBL" id="KAH3753406.1"/>
    </source>
</evidence>
<gene>
    <name evidence="1" type="ORF">DPMN_188010</name>
    <name evidence="2" type="ORF">DPMN_188042</name>
</gene>
<evidence type="ECO:0000313" key="1">
    <source>
        <dbReference type="EMBL" id="KAH3753374.1"/>
    </source>
</evidence>
<organism evidence="2 3">
    <name type="scientific">Dreissena polymorpha</name>
    <name type="common">Zebra mussel</name>
    <name type="synonym">Mytilus polymorpha</name>
    <dbReference type="NCBI Taxonomy" id="45954"/>
    <lineage>
        <taxon>Eukaryota</taxon>
        <taxon>Metazoa</taxon>
        <taxon>Spiralia</taxon>
        <taxon>Lophotrochozoa</taxon>
        <taxon>Mollusca</taxon>
        <taxon>Bivalvia</taxon>
        <taxon>Autobranchia</taxon>
        <taxon>Heteroconchia</taxon>
        <taxon>Euheterodonta</taxon>
        <taxon>Imparidentia</taxon>
        <taxon>Neoheterodontei</taxon>
        <taxon>Myida</taxon>
        <taxon>Dreissenoidea</taxon>
        <taxon>Dreissenidae</taxon>
        <taxon>Dreissena</taxon>
    </lineage>
</organism>
<dbReference type="EMBL" id="JAIWYP010000010">
    <property type="protein sequence ID" value="KAH3753374.1"/>
    <property type="molecule type" value="Genomic_DNA"/>
</dbReference>
<name>A0A9D4DRC3_DREPO</name>
<reference evidence="2" key="2">
    <citation type="submission" date="2020-11" db="EMBL/GenBank/DDBJ databases">
        <authorList>
            <person name="McCartney M.A."/>
            <person name="Auch B."/>
            <person name="Kono T."/>
            <person name="Mallez S."/>
            <person name="Becker A."/>
            <person name="Gohl D.M."/>
            <person name="Silverstein K.A.T."/>
            <person name="Koren S."/>
            <person name="Bechman K.B."/>
            <person name="Herman A."/>
            <person name="Abrahante J.E."/>
            <person name="Garbe J."/>
        </authorList>
    </citation>
    <scope>NUCLEOTIDE SEQUENCE</scope>
    <source>
        <strain evidence="2">Duluth1</strain>
        <tissue evidence="2">Whole animal</tissue>
    </source>
</reference>
<comment type="caution">
    <text evidence="2">The sequence shown here is derived from an EMBL/GenBank/DDBJ whole genome shotgun (WGS) entry which is preliminary data.</text>
</comment>
<dbReference type="AlphaFoldDB" id="A0A9D4DRC3"/>
<sequence>MSSETSTSRILRRLDRIEENLFMIQNDVIDDFRAGLRNLQKDLKEERDFRIEDISALSTRLTGSSGQASCEC</sequence>